<dbReference type="InterPro" id="IPR036236">
    <property type="entry name" value="Znf_C2H2_sf"/>
</dbReference>
<dbReference type="RefSeq" id="XP_054834942.1">
    <property type="nucleotide sequence ID" value="XM_054978967.1"/>
</dbReference>
<evidence type="ECO:0000259" key="12">
    <source>
        <dbReference type="PROSITE" id="PS50157"/>
    </source>
</evidence>
<name>A0AA97JCL2_EUBMA</name>
<dbReference type="PROSITE" id="PS00028">
    <property type="entry name" value="ZINC_FINGER_C2H2_1"/>
    <property type="match status" value="8"/>
</dbReference>
<dbReference type="Pfam" id="PF00096">
    <property type="entry name" value="zf-C2H2"/>
    <property type="match status" value="7"/>
</dbReference>
<feature type="domain" description="KRAB" evidence="13">
    <location>
        <begin position="96"/>
        <end position="168"/>
    </location>
</feature>
<dbReference type="FunFam" id="3.30.160.60:FF:001430">
    <property type="entry name" value="Uncharacterized protein"/>
    <property type="match status" value="1"/>
</dbReference>
<evidence type="ECO:0000313" key="15">
    <source>
        <dbReference type="RefSeq" id="XP_054834942.1"/>
    </source>
</evidence>
<evidence type="ECO:0000256" key="9">
    <source>
        <dbReference type="ARBA" id="ARBA00023242"/>
    </source>
</evidence>
<feature type="domain" description="C2H2-type" evidence="12">
    <location>
        <begin position="394"/>
        <end position="421"/>
    </location>
</feature>
<feature type="domain" description="C2H2-type" evidence="12">
    <location>
        <begin position="254"/>
        <end position="281"/>
    </location>
</feature>
<keyword evidence="9" id="KW-0539">Nucleus</keyword>
<dbReference type="Gene3D" id="6.10.140.140">
    <property type="match status" value="1"/>
</dbReference>
<dbReference type="SUPFAM" id="SSF57667">
    <property type="entry name" value="beta-beta-alpha zinc fingers"/>
    <property type="match status" value="4"/>
</dbReference>
<keyword evidence="14" id="KW-1185">Reference proteome</keyword>
<proteinExistence type="inferred from homology"/>
<evidence type="ECO:0000256" key="2">
    <source>
        <dbReference type="ARBA" id="ARBA00006991"/>
    </source>
</evidence>
<keyword evidence="7" id="KW-0805">Transcription regulation</keyword>
<keyword evidence="5 10" id="KW-0863">Zinc-finger</keyword>
<dbReference type="InterPro" id="IPR001909">
    <property type="entry name" value="KRAB"/>
</dbReference>
<dbReference type="FunFam" id="3.30.160.60:FF:000116">
    <property type="entry name" value="Zinc finger protein 107"/>
    <property type="match status" value="1"/>
</dbReference>
<dbReference type="PANTHER" id="PTHR24394:SF48">
    <property type="entry name" value="ZINC FINGER PROTEIN 771"/>
    <property type="match status" value="1"/>
</dbReference>
<feature type="domain" description="C2H2-type" evidence="12">
    <location>
        <begin position="338"/>
        <end position="365"/>
    </location>
</feature>
<keyword evidence="8" id="KW-0804">Transcription</keyword>
<dbReference type="GO" id="GO:0008270">
    <property type="term" value="F:zinc ion binding"/>
    <property type="evidence" value="ECO:0007669"/>
    <property type="project" value="UniProtKB-KW"/>
</dbReference>
<dbReference type="FunFam" id="3.30.160.60:FF:000806">
    <property type="entry name" value="Zinc finger protein"/>
    <property type="match status" value="1"/>
</dbReference>
<feature type="compositionally biased region" description="Basic and acidic residues" evidence="11">
    <location>
        <begin position="177"/>
        <end position="201"/>
    </location>
</feature>
<dbReference type="Proteomes" id="UP001190640">
    <property type="component" value="Chromosome 4"/>
</dbReference>
<accession>A0AA97JCL2</accession>
<dbReference type="InterPro" id="IPR013087">
    <property type="entry name" value="Znf_C2H2_type"/>
</dbReference>
<gene>
    <name evidence="15" type="primary">LOC129329404</name>
</gene>
<evidence type="ECO:0000256" key="3">
    <source>
        <dbReference type="ARBA" id="ARBA00022723"/>
    </source>
</evidence>
<feature type="domain" description="C2H2-type" evidence="12">
    <location>
        <begin position="282"/>
        <end position="309"/>
    </location>
</feature>
<keyword evidence="4" id="KW-0677">Repeat</keyword>
<dbReference type="AlphaFoldDB" id="A0AA97JCL2"/>
<evidence type="ECO:0000256" key="11">
    <source>
        <dbReference type="SAM" id="MobiDB-lite"/>
    </source>
</evidence>
<dbReference type="FunFam" id="3.30.160.60:FF:000295">
    <property type="entry name" value="zinc finger protein 19"/>
    <property type="match status" value="1"/>
</dbReference>
<dbReference type="GO" id="GO:0003677">
    <property type="term" value="F:DNA binding"/>
    <property type="evidence" value="ECO:0007669"/>
    <property type="project" value="UniProtKB-KW"/>
</dbReference>
<dbReference type="GeneID" id="129329404"/>
<dbReference type="FunFam" id="3.30.160.60:FF:002343">
    <property type="entry name" value="Zinc finger protein 33A"/>
    <property type="match status" value="2"/>
</dbReference>
<dbReference type="Gene3D" id="3.30.160.60">
    <property type="entry name" value="Classic Zinc Finger"/>
    <property type="match status" value="8"/>
</dbReference>
<dbReference type="FunFam" id="3.30.160.60:FF:000478">
    <property type="entry name" value="Zinc finger protein 133"/>
    <property type="match status" value="1"/>
</dbReference>
<feature type="domain" description="C2H2-type" evidence="12">
    <location>
        <begin position="450"/>
        <end position="477"/>
    </location>
</feature>
<keyword evidence="6" id="KW-0862">Zinc</keyword>
<dbReference type="KEGG" id="emc:129329404"/>
<evidence type="ECO:0000256" key="10">
    <source>
        <dbReference type="PROSITE-ProRule" id="PRU00042"/>
    </source>
</evidence>
<evidence type="ECO:0000256" key="1">
    <source>
        <dbReference type="ARBA" id="ARBA00004123"/>
    </source>
</evidence>
<organism evidence="14 15">
    <name type="scientific">Eublepharis macularius</name>
    <name type="common">Leopard gecko</name>
    <name type="synonym">Cyrtodactylus macularius</name>
    <dbReference type="NCBI Taxonomy" id="481883"/>
    <lineage>
        <taxon>Eukaryota</taxon>
        <taxon>Metazoa</taxon>
        <taxon>Chordata</taxon>
        <taxon>Craniata</taxon>
        <taxon>Vertebrata</taxon>
        <taxon>Euteleostomi</taxon>
        <taxon>Lepidosauria</taxon>
        <taxon>Squamata</taxon>
        <taxon>Bifurcata</taxon>
        <taxon>Gekkota</taxon>
        <taxon>Eublepharidae</taxon>
        <taxon>Eublepharinae</taxon>
        <taxon>Eublepharis</taxon>
    </lineage>
</organism>
<dbReference type="PANTHER" id="PTHR24394">
    <property type="entry name" value="ZINC FINGER PROTEIN"/>
    <property type="match status" value="1"/>
</dbReference>
<feature type="domain" description="C2H2-type" evidence="12">
    <location>
        <begin position="366"/>
        <end position="393"/>
    </location>
</feature>
<dbReference type="GO" id="GO:0005634">
    <property type="term" value="C:nucleus"/>
    <property type="evidence" value="ECO:0007669"/>
    <property type="project" value="UniProtKB-SubCell"/>
</dbReference>
<dbReference type="PROSITE" id="PS50157">
    <property type="entry name" value="ZINC_FINGER_C2H2_2"/>
    <property type="match status" value="8"/>
</dbReference>
<evidence type="ECO:0000256" key="4">
    <source>
        <dbReference type="ARBA" id="ARBA00022737"/>
    </source>
</evidence>
<dbReference type="SMART" id="SM00355">
    <property type="entry name" value="ZnF_C2H2"/>
    <property type="match status" value="8"/>
</dbReference>
<feature type="domain" description="C2H2-type" evidence="12">
    <location>
        <begin position="422"/>
        <end position="449"/>
    </location>
</feature>
<dbReference type="SUPFAM" id="SSF109640">
    <property type="entry name" value="KRAB domain (Kruppel-associated box)"/>
    <property type="match status" value="1"/>
</dbReference>
<evidence type="ECO:0000256" key="8">
    <source>
        <dbReference type="ARBA" id="ARBA00023163"/>
    </source>
</evidence>
<comment type="subcellular location">
    <subcellularLocation>
        <location evidence="1">Nucleus</location>
    </subcellularLocation>
</comment>
<protein>
    <submittedName>
        <fullName evidence="15">Zinc finger protein 251-like isoform X1</fullName>
    </submittedName>
</protein>
<reference evidence="15" key="1">
    <citation type="submission" date="2025-08" db="UniProtKB">
        <authorList>
            <consortium name="RefSeq"/>
        </authorList>
    </citation>
    <scope>IDENTIFICATION</scope>
    <source>
        <tissue evidence="15">Blood</tissue>
    </source>
</reference>
<keyword evidence="3" id="KW-0479">Metal-binding</keyword>
<evidence type="ECO:0000259" key="13">
    <source>
        <dbReference type="PROSITE" id="PS50805"/>
    </source>
</evidence>
<dbReference type="FunFam" id="3.30.160.60:FF:001808">
    <property type="entry name" value="Uncharacterized protein"/>
    <property type="match status" value="1"/>
</dbReference>
<feature type="domain" description="C2H2-type" evidence="12">
    <location>
        <begin position="310"/>
        <end position="337"/>
    </location>
</feature>
<evidence type="ECO:0000313" key="14">
    <source>
        <dbReference type="Proteomes" id="UP001190640"/>
    </source>
</evidence>
<dbReference type="CDD" id="cd07765">
    <property type="entry name" value="KRAB_A-box"/>
    <property type="match status" value="1"/>
</dbReference>
<evidence type="ECO:0000256" key="5">
    <source>
        <dbReference type="ARBA" id="ARBA00022771"/>
    </source>
</evidence>
<sequence>MDYCSGKELPDVIVKLEEEEEPCVPCRPGSEGNRILHRTEPGSRRTSLTGSRLPPLCRREETAILHKAQNMERNKSPFLGHRSLSAGSRCHSEGAMSFEEVAVYFTEEEWVLLGPGQRALYREVMMENYRNVASLEGSWTCKPDLISWLEEAAGEEGDSCGVDMNVYGDKDVEVEEEARNLERSNRQQRRNRDTNQKQEKESLAFLGSGFQEILFEDKSEEGEQRDQRNLSEKRLGCKSSLKRQERTQTWEKPYKCLECEKSFNRSDHLTSHQRIHTTEKPYTCLECGKHFRRSANLTYHQRIHTGEKPYKCLECGKRFSWRADFTCHQRLHTGEKPYKCLECGKTFSQSGHLTSHQRIHTGEKPYKCLECGKSFSRNAELTYHQRIHTGEKPYTCLECGKSFSRNAELTSHQWIHIGDKPYKCMECGKSFSRSDRLTSHQRIHTGEKPYKCLECGKSFCRRDSLTSHQRTHTGEEPCQFDLLKEIVLIPLYPISP</sequence>
<evidence type="ECO:0000256" key="7">
    <source>
        <dbReference type="ARBA" id="ARBA00023015"/>
    </source>
</evidence>
<dbReference type="Pfam" id="PF01352">
    <property type="entry name" value="KRAB"/>
    <property type="match status" value="1"/>
</dbReference>
<evidence type="ECO:0000256" key="6">
    <source>
        <dbReference type="ARBA" id="ARBA00022833"/>
    </source>
</evidence>
<dbReference type="PROSITE" id="PS50805">
    <property type="entry name" value="KRAB"/>
    <property type="match status" value="1"/>
</dbReference>
<dbReference type="GO" id="GO:0000981">
    <property type="term" value="F:DNA-binding transcription factor activity, RNA polymerase II-specific"/>
    <property type="evidence" value="ECO:0007669"/>
    <property type="project" value="TreeGrafter"/>
</dbReference>
<dbReference type="InterPro" id="IPR036051">
    <property type="entry name" value="KRAB_dom_sf"/>
</dbReference>
<feature type="region of interest" description="Disordered" evidence="11">
    <location>
        <begin position="176"/>
        <end position="201"/>
    </location>
</feature>
<dbReference type="SMART" id="SM00349">
    <property type="entry name" value="KRAB"/>
    <property type="match status" value="1"/>
</dbReference>
<comment type="similarity">
    <text evidence="2">Belongs to the krueppel C2H2-type zinc-finger protein family.</text>
</comment>